<dbReference type="EMBL" id="CM041552">
    <property type="protein sequence ID" value="KAI3354623.1"/>
    <property type="molecule type" value="Genomic_DNA"/>
</dbReference>
<keyword evidence="2" id="KW-1185">Reference proteome</keyword>
<evidence type="ECO:0000313" key="1">
    <source>
        <dbReference type="EMBL" id="KAI3354623.1"/>
    </source>
</evidence>
<accession>A0ACB8VJB3</accession>
<feature type="non-terminal residue" evidence="1">
    <location>
        <position position="1"/>
    </location>
</feature>
<comment type="caution">
    <text evidence="1">The sequence shown here is derived from an EMBL/GenBank/DDBJ whole genome shotgun (WGS) entry which is preliminary data.</text>
</comment>
<protein>
    <submittedName>
        <fullName evidence="1">Uncharacterized protein</fullName>
    </submittedName>
</protein>
<dbReference type="Proteomes" id="UP000831701">
    <property type="component" value="Chromosome 22"/>
</dbReference>
<name>A0ACB8VJB3_9TELE</name>
<evidence type="ECO:0000313" key="2">
    <source>
        <dbReference type="Proteomes" id="UP000831701"/>
    </source>
</evidence>
<reference evidence="1" key="1">
    <citation type="submission" date="2022-04" db="EMBL/GenBank/DDBJ databases">
        <title>Jade perch genome.</title>
        <authorList>
            <person name="Chao B."/>
        </authorList>
    </citation>
    <scope>NUCLEOTIDE SEQUENCE</scope>
    <source>
        <strain evidence="1">CB-2022</strain>
    </source>
</reference>
<sequence>IDKSTLSALRAREKEGEKEEVTLEPRKAKQVLQPRDPGAGLTLDRLSPEPLLAPAEASSMSQTGGRFHNKKAGIRAAVILIGLLHKSRKAKEKEREKEESEGCHTPKQRTITVWPSDAVPALQDCFQRTDWQIFREAAACEGEVDLEEYTSAVLGYISKCTEDVTSTRTVTEYPNQKPWLNAGGPVSAKSQGCCVQVW</sequence>
<gene>
    <name evidence="1" type="ORF">L3Q82_019124</name>
</gene>
<organism evidence="1 2">
    <name type="scientific">Scortum barcoo</name>
    <name type="common">barcoo grunter</name>
    <dbReference type="NCBI Taxonomy" id="214431"/>
    <lineage>
        <taxon>Eukaryota</taxon>
        <taxon>Metazoa</taxon>
        <taxon>Chordata</taxon>
        <taxon>Craniata</taxon>
        <taxon>Vertebrata</taxon>
        <taxon>Euteleostomi</taxon>
        <taxon>Actinopterygii</taxon>
        <taxon>Neopterygii</taxon>
        <taxon>Teleostei</taxon>
        <taxon>Neoteleostei</taxon>
        <taxon>Acanthomorphata</taxon>
        <taxon>Eupercaria</taxon>
        <taxon>Centrarchiformes</taxon>
        <taxon>Terapontoidei</taxon>
        <taxon>Terapontidae</taxon>
        <taxon>Scortum</taxon>
    </lineage>
</organism>
<proteinExistence type="predicted"/>